<dbReference type="EMBL" id="GGEC01086979">
    <property type="protein sequence ID" value="MBX67463.1"/>
    <property type="molecule type" value="Transcribed_RNA"/>
</dbReference>
<name>A0A2P2QKG4_RHIMU</name>
<reference evidence="1" key="1">
    <citation type="submission" date="2018-02" db="EMBL/GenBank/DDBJ databases">
        <title>Rhizophora mucronata_Transcriptome.</title>
        <authorList>
            <person name="Meera S.P."/>
            <person name="Sreeshan A."/>
            <person name="Augustine A."/>
        </authorList>
    </citation>
    <scope>NUCLEOTIDE SEQUENCE</scope>
    <source>
        <tissue evidence="1">Leaf</tissue>
    </source>
</reference>
<accession>A0A2P2QKG4</accession>
<proteinExistence type="predicted"/>
<sequence length="31" mass="3407">MCAGTITSMKPTQNCLCTTLPPIFCFQIQSQ</sequence>
<evidence type="ECO:0000313" key="1">
    <source>
        <dbReference type="EMBL" id="MBX67463.1"/>
    </source>
</evidence>
<protein>
    <submittedName>
        <fullName evidence="1">Uncharacterized protein</fullName>
    </submittedName>
</protein>
<organism evidence="1">
    <name type="scientific">Rhizophora mucronata</name>
    <name type="common">Asiatic mangrove</name>
    <dbReference type="NCBI Taxonomy" id="61149"/>
    <lineage>
        <taxon>Eukaryota</taxon>
        <taxon>Viridiplantae</taxon>
        <taxon>Streptophyta</taxon>
        <taxon>Embryophyta</taxon>
        <taxon>Tracheophyta</taxon>
        <taxon>Spermatophyta</taxon>
        <taxon>Magnoliopsida</taxon>
        <taxon>eudicotyledons</taxon>
        <taxon>Gunneridae</taxon>
        <taxon>Pentapetalae</taxon>
        <taxon>rosids</taxon>
        <taxon>fabids</taxon>
        <taxon>Malpighiales</taxon>
        <taxon>Rhizophoraceae</taxon>
        <taxon>Rhizophora</taxon>
    </lineage>
</organism>
<dbReference type="AlphaFoldDB" id="A0A2P2QKG4"/>